<accession>A0ABU6TY68</accession>
<dbReference type="Proteomes" id="UP001341840">
    <property type="component" value="Unassembled WGS sequence"/>
</dbReference>
<gene>
    <name evidence="1" type="ORF">PIB30_101307</name>
</gene>
<comment type="caution">
    <text evidence="1">The sequence shown here is derived from an EMBL/GenBank/DDBJ whole genome shotgun (WGS) entry which is preliminary data.</text>
</comment>
<dbReference type="EMBL" id="JASCZI010093567">
    <property type="protein sequence ID" value="MED6153370.1"/>
    <property type="molecule type" value="Genomic_DNA"/>
</dbReference>
<reference evidence="1 2" key="1">
    <citation type="journal article" date="2023" name="Plants (Basel)">
        <title>Bridging the Gap: Combining Genomics and Transcriptomics Approaches to Understand Stylosanthes scabra, an Orphan Legume from the Brazilian Caatinga.</title>
        <authorList>
            <person name="Ferreira-Neto J.R.C."/>
            <person name="da Silva M.D."/>
            <person name="Binneck E."/>
            <person name="de Melo N.F."/>
            <person name="da Silva R.H."/>
            <person name="de Melo A.L.T.M."/>
            <person name="Pandolfi V."/>
            <person name="Bustamante F.O."/>
            <person name="Brasileiro-Vidal A.C."/>
            <person name="Benko-Iseppon A.M."/>
        </authorList>
    </citation>
    <scope>NUCLEOTIDE SEQUENCE [LARGE SCALE GENOMIC DNA]</scope>
    <source>
        <tissue evidence="1">Leaves</tissue>
    </source>
</reference>
<evidence type="ECO:0000313" key="1">
    <source>
        <dbReference type="EMBL" id="MED6153370.1"/>
    </source>
</evidence>
<sequence>MKINKTESISSRVVLPWTYDQYKRLKLVRKVWGFESFQLALQETRRIPADLPSDLGVEDSGEFCEVFSGGFLDRFTLPADFENPP</sequence>
<proteinExistence type="predicted"/>
<keyword evidence="2" id="KW-1185">Reference proteome</keyword>
<organism evidence="1 2">
    <name type="scientific">Stylosanthes scabra</name>
    <dbReference type="NCBI Taxonomy" id="79078"/>
    <lineage>
        <taxon>Eukaryota</taxon>
        <taxon>Viridiplantae</taxon>
        <taxon>Streptophyta</taxon>
        <taxon>Embryophyta</taxon>
        <taxon>Tracheophyta</taxon>
        <taxon>Spermatophyta</taxon>
        <taxon>Magnoliopsida</taxon>
        <taxon>eudicotyledons</taxon>
        <taxon>Gunneridae</taxon>
        <taxon>Pentapetalae</taxon>
        <taxon>rosids</taxon>
        <taxon>fabids</taxon>
        <taxon>Fabales</taxon>
        <taxon>Fabaceae</taxon>
        <taxon>Papilionoideae</taxon>
        <taxon>50 kb inversion clade</taxon>
        <taxon>dalbergioids sensu lato</taxon>
        <taxon>Dalbergieae</taxon>
        <taxon>Pterocarpus clade</taxon>
        <taxon>Stylosanthes</taxon>
    </lineage>
</organism>
<protein>
    <submittedName>
        <fullName evidence="1">Uncharacterized protein</fullName>
    </submittedName>
</protein>
<evidence type="ECO:0000313" key="2">
    <source>
        <dbReference type="Proteomes" id="UP001341840"/>
    </source>
</evidence>
<name>A0ABU6TY68_9FABA</name>
<feature type="non-terminal residue" evidence="1">
    <location>
        <position position="85"/>
    </location>
</feature>